<dbReference type="Pfam" id="PF00583">
    <property type="entry name" value="Acetyltransf_1"/>
    <property type="match status" value="1"/>
</dbReference>
<comment type="caution">
    <text evidence="2">The sequence shown here is derived from an EMBL/GenBank/DDBJ whole genome shotgun (WGS) entry which is preliminary data.</text>
</comment>
<dbReference type="Gene3D" id="3.40.630.30">
    <property type="match status" value="1"/>
</dbReference>
<protein>
    <submittedName>
        <fullName evidence="2">GNAT family N-acetyltransferase</fullName>
    </submittedName>
</protein>
<dbReference type="EMBL" id="JAVAMP010000013">
    <property type="protein sequence ID" value="MDP5276281.1"/>
    <property type="molecule type" value="Genomic_DNA"/>
</dbReference>
<evidence type="ECO:0000313" key="2">
    <source>
        <dbReference type="EMBL" id="MDP5276281.1"/>
    </source>
</evidence>
<organism evidence="2 3">
    <name type="scientific">Chengkuizengella axinellae</name>
    <dbReference type="NCBI Taxonomy" id="3064388"/>
    <lineage>
        <taxon>Bacteria</taxon>
        <taxon>Bacillati</taxon>
        <taxon>Bacillota</taxon>
        <taxon>Bacilli</taxon>
        <taxon>Bacillales</taxon>
        <taxon>Paenibacillaceae</taxon>
        <taxon>Chengkuizengella</taxon>
    </lineage>
</organism>
<accession>A0ABT9J3T6</accession>
<evidence type="ECO:0000313" key="3">
    <source>
        <dbReference type="Proteomes" id="UP001231941"/>
    </source>
</evidence>
<dbReference type="CDD" id="cd04301">
    <property type="entry name" value="NAT_SF"/>
    <property type="match status" value="1"/>
</dbReference>
<proteinExistence type="predicted"/>
<gene>
    <name evidence="2" type="ORF">Q5Y73_19470</name>
</gene>
<dbReference type="InterPro" id="IPR016181">
    <property type="entry name" value="Acyl_CoA_acyltransferase"/>
</dbReference>
<dbReference type="SUPFAM" id="SSF55729">
    <property type="entry name" value="Acyl-CoA N-acyltransferases (Nat)"/>
    <property type="match status" value="1"/>
</dbReference>
<dbReference type="RefSeq" id="WP_305993591.1">
    <property type="nucleotide sequence ID" value="NZ_JAVAMP010000013.1"/>
</dbReference>
<dbReference type="InterPro" id="IPR000182">
    <property type="entry name" value="GNAT_dom"/>
</dbReference>
<dbReference type="PROSITE" id="PS51186">
    <property type="entry name" value="GNAT"/>
    <property type="match status" value="1"/>
</dbReference>
<reference evidence="2 3" key="1">
    <citation type="submission" date="2023-08" db="EMBL/GenBank/DDBJ databases">
        <authorList>
            <person name="Park J.-S."/>
        </authorList>
    </citation>
    <scope>NUCLEOTIDE SEQUENCE [LARGE SCALE GENOMIC DNA]</scope>
    <source>
        <strain evidence="2 3">2205SS18-9</strain>
    </source>
</reference>
<evidence type="ECO:0000259" key="1">
    <source>
        <dbReference type="PROSITE" id="PS51186"/>
    </source>
</evidence>
<name>A0ABT9J3T6_9BACL</name>
<dbReference type="Proteomes" id="UP001231941">
    <property type="component" value="Unassembled WGS sequence"/>
</dbReference>
<keyword evidence="3" id="KW-1185">Reference proteome</keyword>
<feature type="domain" description="N-acetyltransferase" evidence="1">
    <location>
        <begin position="3"/>
        <end position="151"/>
    </location>
</feature>
<sequence>MIKKIDITTKDVAEQVLRVQIPSYKVEADMINFYDIPPLKDSAASLQRSEETFCGYYVGEELAGVISYEIETSILTICRMIVHPDFFRKGIASALLHSLFESSLNVKKMVVSTGRDNEPAKKLYKKHGFHEVRDVELSHDVFITRLQKMMD</sequence>